<feature type="region of interest" description="Disordered" evidence="1">
    <location>
        <begin position="477"/>
        <end position="496"/>
    </location>
</feature>
<evidence type="ECO:0000259" key="2">
    <source>
        <dbReference type="Pfam" id="PF07589"/>
    </source>
</evidence>
<protein>
    <submittedName>
        <fullName evidence="4">PKD domain-containing protein</fullName>
    </submittedName>
</protein>
<feature type="domain" description="Ice-binding protein C-terminal" evidence="2">
    <location>
        <begin position="497"/>
        <end position="522"/>
    </location>
</feature>
<gene>
    <name evidence="4" type="ORF">KME25_31280</name>
</gene>
<dbReference type="InterPro" id="IPR000601">
    <property type="entry name" value="PKD_dom"/>
</dbReference>
<dbReference type="EMBL" id="JAHHIF010000073">
    <property type="protein sequence ID" value="MBW4548855.1"/>
    <property type="molecule type" value="Genomic_DNA"/>
</dbReference>
<dbReference type="Proteomes" id="UP000753908">
    <property type="component" value="Unassembled WGS sequence"/>
</dbReference>
<reference evidence="4" key="2">
    <citation type="journal article" date="2022" name="Microbiol. Resour. Announc.">
        <title>Metagenome Sequencing to Explore Phylogenomics of Terrestrial Cyanobacteria.</title>
        <authorList>
            <person name="Ward R.D."/>
            <person name="Stajich J.E."/>
            <person name="Johansen J.R."/>
            <person name="Huntemann M."/>
            <person name="Clum A."/>
            <person name="Foster B."/>
            <person name="Foster B."/>
            <person name="Roux S."/>
            <person name="Palaniappan K."/>
            <person name="Varghese N."/>
            <person name="Mukherjee S."/>
            <person name="Reddy T.B.K."/>
            <person name="Daum C."/>
            <person name="Copeland A."/>
            <person name="Chen I.A."/>
            <person name="Ivanova N.N."/>
            <person name="Kyrpides N.C."/>
            <person name="Shapiro N."/>
            <person name="Eloe-Fadrosh E.A."/>
            <person name="Pietrasiak N."/>
        </authorList>
    </citation>
    <scope>NUCLEOTIDE SEQUENCE</scope>
    <source>
        <strain evidence="4">CPER-KK1</strain>
    </source>
</reference>
<dbReference type="Pfam" id="PF07589">
    <property type="entry name" value="PEP-CTERM"/>
    <property type="match status" value="1"/>
</dbReference>
<feature type="compositionally biased region" description="Low complexity" evidence="1">
    <location>
        <begin position="484"/>
        <end position="496"/>
    </location>
</feature>
<reference evidence="4" key="1">
    <citation type="submission" date="2021-05" db="EMBL/GenBank/DDBJ databases">
        <authorList>
            <person name="Pietrasiak N."/>
            <person name="Ward R."/>
            <person name="Stajich J.E."/>
            <person name="Kurbessoian T."/>
        </authorList>
    </citation>
    <scope>NUCLEOTIDE SEQUENCE</scope>
    <source>
        <strain evidence="4">CPER-KK1</strain>
    </source>
</reference>
<evidence type="ECO:0000259" key="3">
    <source>
        <dbReference type="Pfam" id="PF18911"/>
    </source>
</evidence>
<sequence>MTSSLLKNQSTRIIGATFILLGVASAPSEATTLTGFSTDGSMMSGIEVTAGFLDGTSQTLIWGATGDKSGGVFGPNWSLTESGNSFDSPWILSNFGQGLTSLVIDTIPGNTVFDIYPYGEGLPHTDGSADGWGYQTLAGQSPNGAAYTDPIDISAGDLFGTLSLYWTNGFTGIMRFRADTDTGSNRDPVQPRDPVVRNTPPSVYFSLSPIYEGQATSTVLYADDPGEDAISFFFNGNHLGTNYNRAGTRTVSADLGLFPDNGEFTYTAHAIDEDGNYSNLATSTQSVLNVAPTLTTFNLSRRFIYEGQGVSAKLFATDPGADWEKFFIDGNEVGIDSRTSGERSVTTRLGRFYDEGTFVFTGEAQDKDAAWSNPLTQTLRVLNVAPTITELTEDLVVTTNELFDFAAAVTDPGIYDLLTFRWDFDMDGVFDDFTGSSGQWSFEEAGDYEVGLRVSDGDGGVTYSSFLVQAIADVTVPDEDTDTGTDGTLPDGDTATTVPEPGSVLSILGFGAFGAGVLFKRKRPYKNVER</sequence>
<dbReference type="Pfam" id="PF18911">
    <property type="entry name" value="PKD_4"/>
    <property type="match status" value="1"/>
</dbReference>
<dbReference type="AlphaFoldDB" id="A0A951PRQ8"/>
<evidence type="ECO:0000256" key="1">
    <source>
        <dbReference type="SAM" id="MobiDB-lite"/>
    </source>
</evidence>
<dbReference type="InterPro" id="IPR013424">
    <property type="entry name" value="Ice-binding_C"/>
</dbReference>
<accession>A0A951PRQ8</accession>
<comment type="caution">
    <text evidence="4">The sequence shown here is derived from an EMBL/GenBank/DDBJ whole genome shotgun (WGS) entry which is preliminary data.</text>
</comment>
<dbReference type="Gene3D" id="2.60.40.10">
    <property type="entry name" value="Immunoglobulins"/>
    <property type="match status" value="1"/>
</dbReference>
<proteinExistence type="predicted"/>
<feature type="domain" description="PKD" evidence="3">
    <location>
        <begin position="383"/>
        <end position="464"/>
    </location>
</feature>
<dbReference type="InterPro" id="IPR013783">
    <property type="entry name" value="Ig-like_fold"/>
</dbReference>
<dbReference type="InterPro" id="IPR035986">
    <property type="entry name" value="PKD_dom_sf"/>
</dbReference>
<organism evidence="4 5">
    <name type="scientific">Symplocastrum torsivum CPER-KK1</name>
    <dbReference type="NCBI Taxonomy" id="450513"/>
    <lineage>
        <taxon>Bacteria</taxon>
        <taxon>Bacillati</taxon>
        <taxon>Cyanobacteriota</taxon>
        <taxon>Cyanophyceae</taxon>
        <taxon>Oscillatoriophycideae</taxon>
        <taxon>Oscillatoriales</taxon>
        <taxon>Microcoleaceae</taxon>
        <taxon>Symplocastrum</taxon>
    </lineage>
</organism>
<name>A0A951PRQ8_9CYAN</name>
<dbReference type="SUPFAM" id="SSF49299">
    <property type="entry name" value="PKD domain"/>
    <property type="match status" value="1"/>
</dbReference>
<evidence type="ECO:0000313" key="4">
    <source>
        <dbReference type="EMBL" id="MBW4548855.1"/>
    </source>
</evidence>
<evidence type="ECO:0000313" key="5">
    <source>
        <dbReference type="Proteomes" id="UP000753908"/>
    </source>
</evidence>